<evidence type="ECO:0000313" key="3">
    <source>
        <dbReference type="EMBL" id="QGS34502.1"/>
    </source>
</evidence>
<feature type="region of interest" description="Disordered" evidence="1">
    <location>
        <begin position="57"/>
        <end position="76"/>
    </location>
</feature>
<feature type="transmembrane region" description="Helical" evidence="2">
    <location>
        <begin position="136"/>
        <end position="158"/>
    </location>
</feature>
<protein>
    <submittedName>
        <fullName evidence="3">Uncharacterized protein</fullName>
    </submittedName>
</protein>
<dbReference type="AlphaFoldDB" id="A0A6B8TM64"/>
<feature type="transmembrane region" description="Helical" evidence="2">
    <location>
        <begin position="32"/>
        <end position="50"/>
    </location>
</feature>
<evidence type="ECO:0000256" key="1">
    <source>
        <dbReference type="SAM" id="MobiDB-lite"/>
    </source>
</evidence>
<feature type="transmembrane region" description="Helical" evidence="2">
    <location>
        <begin position="111"/>
        <end position="129"/>
    </location>
</feature>
<sequence length="207" mass="21617">MGMLRIGIFMMAIFTAAWSAWAWPIPDPLVRVPGIAFGIATVALAILGLLRGRGGRAGRGPSQSTGNASLDDAHRPEQGREAGKTTLIAILVEVVAIFAVVRWLGTVNPDLIQPAIALIVGAHFLVFQFNPATRGGVHVVTTVFGVTVGAIGLLMIHGDRPPELVHALVGLGMAAITLTYGVLFARAMRTANGTGKGADRLSARAEP</sequence>
<dbReference type="KEGG" id="cxe:FOB82_05565"/>
<dbReference type="RefSeq" id="WP_155868623.1">
    <property type="nucleotide sequence ID" value="NZ_CP046322.1"/>
</dbReference>
<feature type="transmembrane region" description="Helical" evidence="2">
    <location>
        <begin position="85"/>
        <end position="105"/>
    </location>
</feature>
<keyword evidence="2" id="KW-0812">Transmembrane</keyword>
<keyword evidence="2" id="KW-0472">Membrane</keyword>
<gene>
    <name evidence="3" type="ORF">FOB82_05565</name>
</gene>
<evidence type="ECO:0000313" key="4">
    <source>
        <dbReference type="Proteomes" id="UP000426857"/>
    </source>
</evidence>
<dbReference type="EMBL" id="CP046322">
    <property type="protein sequence ID" value="QGS34502.1"/>
    <property type="molecule type" value="Genomic_DNA"/>
</dbReference>
<name>A0A6B8TM64_9CORY</name>
<accession>A0A6B8TM64</accession>
<keyword evidence="2" id="KW-1133">Transmembrane helix</keyword>
<proteinExistence type="predicted"/>
<dbReference type="Proteomes" id="UP000426857">
    <property type="component" value="Chromosome"/>
</dbReference>
<feature type="transmembrane region" description="Helical" evidence="2">
    <location>
        <begin position="164"/>
        <end position="185"/>
    </location>
</feature>
<organism evidence="3 4">
    <name type="scientific">Corynebacterium xerosis</name>
    <dbReference type="NCBI Taxonomy" id="1725"/>
    <lineage>
        <taxon>Bacteria</taxon>
        <taxon>Bacillati</taxon>
        <taxon>Actinomycetota</taxon>
        <taxon>Actinomycetes</taxon>
        <taxon>Mycobacteriales</taxon>
        <taxon>Corynebacteriaceae</taxon>
        <taxon>Corynebacterium</taxon>
    </lineage>
</organism>
<reference evidence="3 4" key="1">
    <citation type="submission" date="2019-11" db="EMBL/GenBank/DDBJ databases">
        <title>FDA dAtabase for Regulatory Grade micrObial Sequences (FDA-ARGOS): Supporting development and validation of Infectious Disease Dx tests.</title>
        <authorList>
            <person name="Kerrigan L."/>
            <person name="Long C."/>
            <person name="Tallon L."/>
            <person name="Sadzewicz L."/>
            <person name="Vavikolanu K."/>
            <person name="Mehta A."/>
            <person name="Aluvathingal J."/>
            <person name="Nadendla S."/>
            <person name="Yan Y."/>
            <person name="Sichtig H."/>
        </authorList>
    </citation>
    <scope>NUCLEOTIDE SEQUENCE [LARGE SCALE GENOMIC DNA]</scope>
    <source>
        <strain evidence="3 4">FDAARGOS_674</strain>
    </source>
</reference>
<evidence type="ECO:0000256" key="2">
    <source>
        <dbReference type="SAM" id="Phobius"/>
    </source>
</evidence>